<dbReference type="InterPro" id="IPR024924">
    <property type="entry name" value="7-CO-7-deazaguanine_synth-like"/>
</dbReference>
<evidence type="ECO:0000256" key="3">
    <source>
        <dbReference type="ARBA" id="ARBA00022723"/>
    </source>
</evidence>
<dbReference type="UniPathway" id="UPA00391"/>
<keyword evidence="4 8" id="KW-0460">Magnesium</keyword>
<keyword evidence="5 8" id="KW-0408">Iron</keyword>
<reference evidence="10" key="1">
    <citation type="submission" date="2020-01" db="EMBL/GenBank/DDBJ databases">
        <authorList>
            <person name="Meier V. D."/>
            <person name="Meier V D."/>
        </authorList>
    </citation>
    <scope>NUCLEOTIDE SEQUENCE</scope>
    <source>
        <strain evidence="10">HLG_WM_MAG_12</strain>
    </source>
</reference>
<comment type="cofactor">
    <cofactor evidence="8">
        <name>S-adenosyl-L-methionine</name>
        <dbReference type="ChEBI" id="CHEBI:59789"/>
    </cofactor>
    <text evidence="8">Binds 1 S-adenosyl-L-methionine per subunit.</text>
</comment>
<evidence type="ECO:0000313" key="10">
    <source>
        <dbReference type="EMBL" id="CAA6803867.1"/>
    </source>
</evidence>
<dbReference type="SUPFAM" id="SSF102114">
    <property type="entry name" value="Radical SAM enzymes"/>
    <property type="match status" value="1"/>
</dbReference>
<feature type="binding site" evidence="8">
    <location>
        <position position="29"/>
    </location>
    <ligand>
        <name>[4Fe-4S] cluster</name>
        <dbReference type="ChEBI" id="CHEBI:49883"/>
        <note>4Fe-4S-S-AdoMet</note>
    </ligand>
</feature>
<organism evidence="10">
    <name type="scientific">uncultured Campylobacterales bacterium</name>
    <dbReference type="NCBI Taxonomy" id="352960"/>
    <lineage>
        <taxon>Bacteria</taxon>
        <taxon>Pseudomonadati</taxon>
        <taxon>Campylobacterota</taxon>
        <taxon>Epsilonproteobacteria</taxon>
        <taxon>Campylobacterales</taxon>
        <taxon>environmental samples</taxon>
    </lineage>
</organism>
<dbReference type="InterPro" id="IPR007197">
    <property type="entry name" value="rSAM"/>
</dbReference>
<keyword evidence="3 8" id="KW-0479">Metal-binding</keyword>
<evidence type="ECO:0000256" key="4">
    <source>
        <dbReference type="ARBA" id="ARBA00022842"/>
    </source>
</evidence>
<comment type="catalytic activity">
    <reaction evidence="8">
        <text>6-carboxy-5,6,7,8-tetrahydropterin + H(+) = 7-carboxy-7-carbaguanine + NH4(+)</text>
        <dbReference type="Rhea" id="RHEA:27974"/>
        <dbReference type="ChEBI" id="CHEBI:15378"/>
        <dbReference type="ChEBI" id="CHEBI:28938"/>
        <dbReference type="ChEBI" id="CHEBI:61032"/>
        <dbReference type="ChEBI" id="CHEBI:61036"/>
        <dbReference type="EC" id="4.3.99.3"/>
    </reaction>
</comment>
<keyword evidence="1 8" id="KW-0004">4Fe-4S</keyword>
<name>A0A6S6SES2_9BACT</name>
<proteinExistence type="inferred from homology"/>
<feature type="binding site" evidence="8">
    <location>
        <position position="25"/>
    </location>
    <ligand>
        <name>substrate</name>
    </ligand>
</feature>
<dbReference type="PANTHER" id="PTHR42836:SF1">
    <property type="entry name" value="7-CARBOXY-7-DEAZAGUANINE SYNTHASE"/>
    <property type="match status" value="1"/>
</dbReference>
<comment type="caution">
    <text evidence="8">Lacks conserved residue(s) required for the propagation of feature annotation.</text>
</comment>
<keyword evidence="2 8" id="KW-0949">S-adenosyl-L-methionine</keyword>
<comment type="similarity">
    <text evidence="8">Belongs to the radical SAM superfamily. 7-carboxy-7-deazaguanine synthase family.</text>
</comment>
<protein>
    <recommendedName>
        <fullName evidence="8">7-carboxy-7-deazaguanine synthase</fullName>
        <shortName evidence="8">CDG synthase</shortName>
        <ecNumber evidence="8">4.3.99.3</ecNumber>
    </recommendedName>
    <alternativeName>
        <fullName evidence="8">Queuosine biosynthesis protein QueE</fullName>
    </alternativeName>
</protein>
<gene>
    <name evidence="8" type="primary">queE</name>
    <name evidence="10" type="ORF">HELGO_WM2713</name>
</gene>
<dbReference type="GO" id="GO:0008616">
    <property type="term" value="P:tRNA queuosine(34) biosynthetic process"/>
    <property type="evidence" value="ECO:0007669"/>
    <property type="project" value="UniProtKB-UniRule"/>
</dbReference>
<comment type="subunit">
    <text evidence="8">Homodimer.</text>
</comment>
<keyword evidence="7 8" id="KW-0456">Lyase</keyword>
<dbReference type="PANTHER" id="PTHR42836">
    <property type="entry name" value="7-CARBOXY-7-DEAZAGUANINE SYNTHASE"/>
    <property type="match status" value="1"/>
</dbReference>
<evidence type="ECO:0000256" key="2">
    <source>
        <dbReference type="ARBA" id="ARBA00022691"/>
    </source>
</evidence>
<feature type="binding site" evidence="8">
    <location>
        <position position="33"/>
    </location>
    <ligand>
        <name>[4Fe-4S] cluster</name>
        <dbReference type="ChEBI" id="CHEBI:49883"/>
        <note>4Fe-4S-S-AdoMet</note>
    </ligand>
</feature>
<evidence type="ECO:0000256" key="5">
    <source>
        <dbReference type="ARBA" id="ARBA00023004"/>
    </source>
</evidence>
<evidence type="ECO:0000256" key="1">
    <source>
        <dbReference type="ARBA" id="ARBA00022485"/>
    </source>
</evidence>
<dbReference type="AlphaFoldDB" id="A0A6S6SES2"/>
<feature type="domain" description="Radical SAM core" evidence="9">
    <location>
        <begin position="16"/>
        <end position="235"/>
    </location>
</feature>
<dbReference type="EC" id="4.3.99.3" evidence="8"/>
<dbReference type="GO" id="GO:0000287">
    <property type="term" value="F:magnesium ion binding"/>
    <property type="evidence" value="ECO:0007669"/>
    <property type="project" value="UniProtKB-UniRule"/>
</dbReference>
<evidence type="ECO:0000256" key="8">
    <source>
        <dbReference type="HAMAP-Rule" id="MF_00917"/>
    </source>
</evidence>
<dbReference type="Pfam" id="PF13353">
    <property type="entry name" value="Fer4_12"/>
    <property type="match status" value="1"/>
</dbReference>
<evidence type="ECO:0000256" key="7">
    <source>
        <dbReference type="ARBA" id="ARBA00023239"/>
    </source>
</evidence>
<feature type="binding site" evidence="8">
    <location>
        <position position="48"/>
    </location>
    <ligand>
        <name>Mg(2+)</name>
        <dbReference type="ChEBI" id="CHEBI:18420"/>
    </ligand>
</feature>
<feature type="binding site" evidence="8">
    <location>
        <position position="83"/>
    </location>
    <ligand>
        <name>substrate</name>
    </ligand>
</feature>
<dbReference type="GO" id="GO:0016840">
    <property type="term" value="F:carbon-nitrogen lyase activity"/>
    <property type="evidence" value="ECO:0007669"/>
    <property type="project" value="UniProtKB-UniRule"/>
</dbReference>
<keyword evidence="8" id="KW-0671">Queuosine biosynthesis</keyword>
<keyword evidence="6 8" id="KW-0411">Iron-sulfur</keyword>
<dbReference type="PROSITE" id="PS51918">
    <property type="entry name" value="RADICAL_SAM"/>
    <property type="match status" value="1"/>
</dbReference>
<dbReference type="GO" id="GO:0051539">
    <property type="term" value="F:4 iron, 4 sulfur cluster binding"/>
    <property type="evidence" value="ECO:0007669"/>
    <property type="project" value="UniProtKB-UniRule"/>
</dbReference>
<evidence type="ECO:0000259" key="9">
    <source>
        <dbReference type="PROSITE" id="PS51918"/>
    </source>
</evidence>
<dbReference type="InterPro" id="IPR058240">
    <property type="entry name" value="rSAM_sf"/>
</dbReference>
<comment type="cofactor">
    <cofactor evidence="8">
        <name>Mg(2+)</name>
        <dbReference type="ChEBI" id="CHEBI:18420"/>
    </cofactor>
</comment>
<comment type="cofactor">
    <cofactor evidence="8">
        <name>[4Fe-4S] cluster</name>
        <dbReference type="ChEBI" id="CHEBI:49883"/>
    </cofactor>
    <text evidence="8">Binds 1 [4Fe-4S] cluster. The cluster is coordinated with 3 cysteines and an exchangeable S-adenosyl-L-methionine.</text>
</comment>
<dbReference type="PIRSF" id="PIRSF000370">
    <property type="entry name" value="QueE"/>
    <property type="match status" value="1"/>
</dbReference>
<accession>A0A6S6SES2</accession>
<feature type="binding site" evidence="8">
    <location>
        <position position="85"/>
    </location>
    <ligand>
        <name>S-adenosyl-L-methionine</name>
        <dbReference type="ChEBI" id="CHEBI:59789"/>
    </ligand>
</feature>
<dbReference type="GO" id="GO:1904047">
    <property type="term" value="F:S-adenosyl-L-methionine binding"/>
    <property type="evidence" value="ECO:0007669"/>
    <property type="project" value="UniProtKB-UniRule"/>
</dbReference>
<feature type="binding site" evidence="8">
    <location>
        <begin position="10"/>
        <end position="12"/>
    </location>
    <ligand>
        <name>substrate</name>
    </ligand>
</feature>
<feature type="binding site" evidence="8">
    <location>
        <position position="46"/>
    </location>
    <ligand>
        <name>[4Fe-4S] cluster</name>
        <dbReference type="ChEBI" id="CHEBI:49883"/>
        <note>4Fe-4S-S-AdoMet</note>
    </ligand>
</feature>
<evidence type="ECO:0000256" key="6">
    <source>
        <dbReference type="ARBA" id="ARBA00023014"/>
    </source>
</evidence>
<comment type="function">
    <text evidence="8">Catalyzes the complex heterocyclic radical-mediated conversion of 6-carboxy-5,6,7,8-tetrahydropterin (CPH4) to 7-carboxy-7-deazaguanine (CDG), a step common to the biosynthetic pathways of all 7-deazapurine-containing compounds.</text>
</comment>
<dbReference type="EMBL" id="CACVAW010000010">
    <property type="protein sequence ID" value="CAA6803867.1"/>
    <property type="molecule type" value="Genomic_DNA"/>
</dbReference>
<dbReference type="Gene3D" id="3.20.20.70">
    <property type="entry name" value="Aldolase class I"/>
    <property type="match status" value="1"/>
</dbReference>
<dbReference type="HAMAP" id="MF_00917">
    <property type="entry name" value="QueE"/>
    <property type="match status" value="1"/>
</dbReference>
<dbReference type="InterPro" id="IPR013785">
    <property type="entry name" value="Aldolase_TIM"/>
</dbReference>
<comment type="pathway">
    <text evidence="8">Purine metabolism; 7-cyano-7-deazaguanine biosynthesis.</text>
</comment>
<sequence>MQLIEHFLSIQGEGKYVGHPSIFVRFASCNLRCPAFGVDDGENIGCDTTRAVYKNPSWQDISYTELVKIVDSYPANIKNIILTGGEPLLNHKNKDFIKFVEYLVQNNFHITVETNATIKIDFDKYPIYKHIVFAMGVKLSNSGESEAKRINIEAIHTIISNSKESFLKFVCDEDVQINEKEIKKLLVKLPKCDVYCMPMGITDIELNKVALKLTKMCIKNNFNYTDRLHIRLWGNTEKT</sequence>